<comment type="caution">
    <text evidence="2">The sequence shown here is derived from an EMBL/GenBank/DDBJ whole genome shotgun (WGS) entry which is preliminary data.</text>
</comment>
<dbReference type="RefSeq" id="WP_135671432.1">
    <property type="nucleotide sequence ID" value="NZ_RQGN01000071.1"/>
</dbReference>
<dbReference type="Gene3D" id="3.90.1200.10">
    <property type="match status" value="1"/>
</dbReference>
<dbReference type="InterPro" id="IPR002575">
    <property type="entry name" value="Aminoglycoside_PTrfase"/>
</dbReference>
<dbReference type="EMBL" id="RQGN01000071">
    <property type="protein sequence ID" value="TGL98082.1"/>
    <property type="molecule type" value="Genomic_DNA"/>
</dbReference>
<dbReference type="OrthoDB" id="342255at2"/>
<accession>A0A5F2B0W1</accession>
<feature type="domain" description="Aminoglycoside phosphotransferase" evidence="1">
    <location>
        <begin position="34"/>
        <end position="266"/>
    </location>
</feature>
<evidence type="ECO:0000259" key="1">
    <source>
        <dbReference type="Pfam" id="PF01636"/>
    </source>
</evidence>
<evidence type="ECO:0000313" key="3">
    <source>
        <dbReference type="Proteomes" id="UP000298429"/>
    </source>
</evidence>
<sequence>MKLENRDLIPLLSREYGHLGNIISVEPLQFSFHVNNQLFLIRTDDRKYILKFNQALNDFYGIEDATVKLEAIGRSTGVLRKSGMNVEETIPSINGNYVSLLNQGSLRLFHFIEGREYSVAEDKADLERLISFSKLLHSFPVSKLESEIPNIRIYLTAPYSLEETHKNKKFIQKKLEEEKGEQWRDVQENFETVFEEVERLILWNESQEKRITHVDLHPRNVIIGFDSVLSAIDLDYLRIGNPFVCLGLTFTRTTFFGKSERLAKDLENNLGFFESVYGADSKPDFAKNLLYGALYIEAEKIFRNLYRYYKTGMYRNFAEDVSKFHYQIFDIVRSIIKSKGY</sequence>
<dbReference type="SUPFAM" id="SSF56112">
    <property type="entry name" value="Protein kinase-like (PK-like)"/>
    <property type="match status" value="1"/>
</dbReference>
<dbReference type="AlphaFoldDB" id="A0A5F2B0W1"/>
<reference evidence="2 3" key="1">
    <citation type="journal article" date="2019" name="PLoS Negl. Trop. Dis.">
        <title>Revisiting the worldwide diversity of Leptospira species in the environment.</title>
        <authorList>
            <person name="Vincent A.T."/>
            <person name="Schiettekatte O."/>
            <person name="Bourhy P."/>
            <person name="Veyrier F.J."/>
            <person name="Picardeau M."/>
        </authorList>
    </citation>
    <scope>NUCLEOTIDE SEQUENCE [LARGE SCALE GENOMIC DNA]</scope>
    <source>
        <strain evidence="2 3">201702444</strain>
    </source>
</reference>
<organism evidence="2 3">
    <name type="scientific">Leptospira barantonii</name>
    <dbReference type="NCBI Taxonomy" id="2023184"/>
    <lineage>
        <taxon>Bacteria</taxon>
        <taxon>Pseudomonadati</taxon>
        <taxon>Spirochaetota</taxon>
        <taxon>Spirochaetia</taxon>
        <taxon>Leptospirales</taxon>
        <taxon>Leptospiraceae</taxon>
        <taxon>Leptospira</taxon>
    </lineage>
</organism>
<proteinExistence type="predicted"/>
<dbReference type="Proteomes" id="UP000298429">
    <property type="component" value="Unassembled WGS sequence"/>
</dbReference>
<evidence type="ECO:0000313" key="2">
    <source>
        <dbReference type="EMBL" id="TGL98082.1"/>
    </source>
</evidence>
<keyword evidence="2" id="KW-0808">Transferase</keyword>
<protein>
    <submittedName>
        <fullName evidence="2">Aminoglycoside phosphotransferase family protein</fullName>
    </submittedName>
</protein>
<gene>
    <name evidence="2" type="ORF">EHQ76_13705</name>
</gene>
<name>A0A5F2B0W1_9LEPT</name>
<dbReference type="Pfam" id="PF01636">
    <property type="entry name" value="APH"/>
    <property type="match status" value="1"/>
</dbReference>
<dbReference type="GO" id="GO:0016740">
    <property type="term" value="F:transferase activity"/>
    <property type="evidence" value="ECO:0007669"/>
    <property type="project" value="UniProtKB-KW"/>
</dbReference>
<dbReference type="InterPro" id="IPR011009">
    <property type="entry name" value="Kinase-like_dom_sf"/>
</dbReference>